<evidence type="ECO:0000313" key="6">
    <source>
        <dbReference type="EMBL" id="PMD19029.1"/>
    </source>
</evidence>
<dbReference type="Pfam" id="PF01753">
    <property type="entry name" value="zf-MYND"/>
    <property type="match status" value="1"/>
</dbReference>
<keyword evidence="1" id="KW-0479">Metal-binding</keyword>
<accession>A0A2J6PYB8</accession>
<keyword evidence="3" id="KW-0862">Zinc</keyword>
<dbReference type="InterPro" id="IPR002893">
    <property type="entry name" value="Znf_MYND"/>
</dbReference>
<evidence type="ECO:0000259" key="5">
    <source>
        <dbReference type="PROSITE" id="PS50865"/>
    </source>
</evidence>
<dbReference type="AlphaFoldDB" id="A0A2J6PYB8"/>
<sequence length="339" mass="38340">MSLSLTSRCPVCSTKEHLLRCQGCKVQLYCSRDHQISDRDAHKKACNAVKKAQQTLDVEEQKLRAHPGDFMTPPNIFEEGVGHFWGIHETRPYMRARYGLVESLLKIKTSHAVQAALNHALDMLRLCRGDNIGVRDCMPAMFLRLGKDQECYDFIKWYFTTGQRSNYDWGDTSLPFLDVKDADPFESTELFTKRFADLSFVVAGALIKIRLLLDVKALQNSIVLGEKVPQEVLDNIRGQLVSSIVAGRKEIMESKDQTALIEKLESQVEEIYKAVAASNEFMWPALLRPGKNLTARLLGYAMGTPAHMQMVLQYNYASWVETPGAIEVIRELSKKHSGN</sequence>
<dbReference type="EMBL" id="KZ613491">
    <property type="protein sequence ID" value="PMD19029.1"/>
    <property type="molecule type" value="Genomic_DNA"/>
</dbReference>
<keyword evidence="2 4" id="KW-0863">Zinc-finger</keyword>
<keyword evidence="7" id="KW-1185">Reference proteome</keyword>
<reference evidence="6 7" key="1">
    <citation type="submission" date="2016-05" db="EMBL/GenBank/DDBJ databases">
        <title>A degradative enzymes factory behind the ericoid mycorrhizal symbiosis.</title>
        <authorList>
            <consortium name="DOE Joint Genome Institute"/>
            <person name="Martino E."/>
            <person name="Morin E."/>
            <person name="Grelet G."/>
            <person name="Kuo A."/>
            <person name="Kohler A."/>
            <person name="Daghino S."/>
            <person name="Barry K."/>
            <person name="Choi C."/>
            <person name="Cichocki N."/>
            <person name="Clum A."/>
            <person name="Copeland A."/>
            <person name="Hainaut M."/>
            <person name="Haridas S."/>
            <person name="Labutti K."/>
            <person name="Lindquist E."/>
            <person name="Lipzen A."/>
            <person name="Khouja H.-R."/>
            <person name="Murat C."/>
            <person name="Ohm R."/>
            <person name="Olson A."/>
            <person name="Spatafora J."/>
            <person name="Veneault-Fourrey C."/>
            <person name="Henrissat B."/>
            <person name="Grigoriev I."/>
            <person name="Martin F."/>
            <person name="Perotto S."/>
        </authorList>
    </citation>
    <scope>NUCLEOTIDE SEQUENCE [LARGE SCALE GENOMIC DNA]</scope>
    <source>
        <strain evidence="6 7">UAMH 7357</strain>
    </source>
</reference>
<organism evidence="6 7">
    <name type="scientific">Hyaloscypha hepaticicola</name>
    <dbReference type="NCBI Taxonomy" id="2082293"/>
    <lineage>
        <taxon>Eukaryota</taxon>
        <taxon>Fungi</taxon>
        <taxon>Dikarya</taxon>
        <taxon>Ascomycota</taxon>
        <taxon>Pezizomycotina</taxon>
        <taxon>Leotiomycetes</taxon>
        <taxon>Helotiales</taxon>
        <taxon>Hyaloscyphaceae</taxon>
        <taxon>Hyaloscypha</taxon>
    </lineage>
</organism>
<dbReference type="STRING" id="1745343.A0A2J6PYB8"/>
<gene>
    <name evidence="6" type="ORF">NA56DRAFT_603607</name>
</gene>
<dbReference type="Gene3D" id="6.10.140.2220">
    <property type="match status" value="1"/>
</dbReference>
<dbReference type="PROSITE" id="PS50865">
    <property type="entry name" value="ZF_MYND_2"/>
    <property type="match status" value="1"/>
</dbReference>
<evidence type="ECO:0000313" key="7">
    <source>
        <dbReference type="Proteomes" id="UP000235672"/>
    </source>
</evidence>
<proteinExistence type="predicted"/>
<protein>
    <recommendedName>
        <fullName evidence="5">MYND-type domain-containing protein</fullName>
    </recommendedName>
</protein>
<dbReference type="Proteomes" id="UP000235672">
    <property type="component" value="Unassembled WGS sequence"/>
</dbReference>
<evidence type="ECO:0000256" key="4">
    <source>
        <dbReference type="PROSITE-ProRule" id="PRU00134"/>
    </source>
</evidence>
<dbReference type="SUPFAM" id="SSF144232">
    <property type="entry name" value="HIT/MYND zinc finger-like"/>
    <property type="match status" value="1"/>
</dbReference>
<evidence type="ECO:0000256" key="1">
    <source>
        <dbReference type="ARBA" id="ARBA00022723"/>
    </source>
</evidence>
<dbReference type="PROSITE" id="PS01360">
    <property type="entry name" value="ZF_MYND_1"/>
    <property type="match status" value="1"/>
</dbReference>
<evidence type="ECO:0000256" key="3">
    <source>
        <dbReference type="ARBA" id="ARBA00022833"/>
    </source>
</evidence>
<name>A0A2J6PYB8_9HELO</name>
<dbReference type="OrthoDB" id="5952526at2759"/>
<dbReference type="GO" id="GO:0008270">
    <property type="term" value="F:zinc ion binding"/>
    <property type="evidence" value="ECO:0007669"/>
    <property type="project" value="UniProtKB-KW"/>
</dbReference>
<feature type="domain" description="MYND-type" evidence="5">
    <location>
        <begin position="9"/>
        <end position="46"/>
    </location>
</feature>
<evidence type="ECO:0000256" key="2">
    <source>
        <dbReference type="ARBA" id="ARBA00022771"/>
    </source>
</evidence>